<evidence type="ECO:0000313" key="1">
    <source>
        <dbReference type="EMBL" id="MEU3784287.1"/>
    </source>
</evidence>
<comment type="caution">
    <text evidence="1">The sequence shown here is derived from an EMBL/GenBank/DDBJ whole genome shotgun (WGS) entry which is preliminary data.</text>
</comment>
<evidence type="ECO:0008006" key="3">
    <source>
        <dbReference type="Google" id="ProtNLM"/>
    </source>
</evidence>
<sequence>MSTQNTEEKFSLALESIQGKRRIERVLEAANALLERYATQHDPKERLRLVFELVRRNFTPETAITFGGFSLGTDGLVGVAGPEAVPPAPTASNGEIRGRTVFYCKLDVPGGETGSLTAFYTEPGSLGLTEAEWLAAMRLLAGIAGLGVGGHATCPS</sequence>
<dbReference type="EMBL" id="JBEZVE010000015">
    <property type="protein sequence ID" value="MEU3784287.1"/>
    <property type="molecule type" value="Genomic_DNA"/>
</dbReference>
<reference evidence="1 2" key="1">
    <citation type="submission" date="2024-06" db="EMBL/GenBank/DDBJ databases">
        <title>The Natural Products Discovery Center: Release of the First 8490 Sequenced Strains for Exploring Actinobacteria Biosynthetic Diversity.</title>
        <authorList>
            <person name="Kalkreuter E."/>
            <person name="Kautsar S.A."/>
            <person name="Yang D."/>
            <person name="Bader C.D."/>
            <person name="Teijaro C.N."/>
            <person name="Fluegel L."/>
            <person name="Davis C.M."/>
            <person name="Simpson J.R."/>
            <person name="Lauterbach L."/>
            <person name="Steele A.D."/>
            <person name="Gui C."/>
            <person name="Meng S."/>
            <person name="Li G."/>
            <person name="Viehrig K."/>
            <person name="Ye F."/>
            <person name="Su P."/>
            <person name="Kiefer A.F."/>
            <person name="Nichols A."/>
            <person name="Cepeda A.J."/>
            <person name="Yan W."/>
            <person name="Fan B."/>
            <person name="Jiang Y."/>
            <person name="Adhikari A."/>
            <person name="Zheng C.-J."/>
            <person name="Schuster L."/>
            <person name="Cowan T.M."/>
            <person name="Smanski M.J."/>
            <person name="Chevrette M.G."/>
            <person name="De Carvalho L.P.S."/>
            <person name="Shen B."/>
        </authorList>
    </citation>
    <scope>NUCLEOTIDE SEQUENCE [LARGE SCALE GENOMIC DNA]</scope>
    <source>
        <strain evidence="1 2">NPDC033843</strain>
    </source>
</reference>
<evidence type="ECO:0000313" key="2">
    <source>
        <dbReference type="Proteomes" id="UP001550739"/>
    </source>
</evidence>
<protein>
    <recommendedName>
        <fullName evidence="3">GAF domain-containing protein</fullName>
    </recommendedName>
</protein>
<keyword evidence="2" id="KW-1185">Reference proteome</keyword>
<accession>A0ABV2ZNZ8</accession>
<dbReference type="RefSeq" id="WP_334576591.1">
    <property type="nucleotide sequence ID" value="NZ_JBEZVE010000015.1"/>
</dbReference>
<organism evidence="1 2">
    <name type="scientific">Streptomyces sp. 900129855</name>
    <dbReference type="NCBI Taxonomy" id="3155129"/>
    <lineage>
        <taxon>Bacteria</taxon>
        <taxon>Bacillati</taxon>
        <taxon>Actinomycetota</taxon>
        <taxon>Actinomycetes</taxon>
        <taxon>Kitasatosporales</taxon>
        <taxon>Streptomycetaceae</taxon>
        <taxon>Streptomyces</taxon>
    </lineage>
</organism>
<name>A0ABV2ZNZ8_9ACTN</name>
<proteinExistence type="predicted"/>
<dbReference type="Proteomes" id="UP001550739">
    <property type="component" value="Unassembled WGS sequence"/>
</dbReference>
<gene>
    <name evidence="1" type="ORF">AB0E89_27685</name>
</gene>